<geneLocation type="mitochondrion" evidence="1"/>
<accession>A0A124GNX6</accession>
<sequence length="52" mass="5829">MPSALPRFVLYCTVPVLGGFAPYGNNFSQSLFLENMGNSHRKPFTEAFHSLH</sequence>
<organism evidence="1">
    <name type="scientific">Picea glauca</name>
    <name type="common">White spruce</name>
    <name type="synonym">Pinus glauca</name>
    <dbReference type="NCBI Taxonomy" id="3330"/>
    <lineage>
        <taxon>Eukaryota</taxon>
        <taxon>Viridiplantae</taxon>
        <taxon>Streptophyta</taxon>
        <taxon>Embryophyta</taxon>
        <taxon>Tracheophyta</taxon>
        <taxon>Spermatophyta</taxon>
        <taxon>Pinopsida</taxon>
        <taxon>Pinidae</taxon>
        <taxon>Conifers I</taxon>
        <taxon>Pinales</taxon>
        <taxon>Pinaceae</taxon>
        <taxon>Picea</taxon>
    </lineage>
</organism>
<keyword evidence="1" id="KW-0496">Mitochondrion</keyword>
<dbReference type="AlphaFoldDB" id="A0A124GNX6"/>
<gene>
    <name evidence="1" type="ORF">ABT39_MTgene36</name>
</gene>
<dbReference type="EMBL" id="LKAM01000001">
    <property type="protein sequence ID" value="KUM50193.1"/>
    <property type="molecule type" value="Genomic_DNA"/>
</dbReference>
<proteinExistence type="predicted"/>
<evidence type="ECO:0000313" key="1">
    <source>
        <dbReference type="EMBL" id="KUM50193.1"/>
    </source>
</evidence>
<comment type="caution">
    <text evidence="1">The sequence shown here is derived from an EMBL/GenBank/DDBJ whole genome shotgun (WGS) entry which is preliminary data.</text>
</comment>
<protein>
    <submittedName>
        <fullName evidence="1">Uncharacterized protein</fullName>
    </submittedName>
</protein>
<name>A0A124GNX6_PICGL</name>
<reference evidence="1" key="1">
    <citation type="journal article" date="2015" name="Genome Biol. Evol.">
        <title>Organellar Genomes of White Spruce (Picea glauca): Assembly and Annotation.</title>
        <authorList>
            <person name="Jackman S.D."/>
            <person name="Warren R.L."/>
            <person name="Gibb E.A."/>
            <person name="Vandervalk B.P."/>
            <person name="Mohamadi H."/>
            <person name="Chu J."/>
            <person name="Raymond A."/>
            <person name="Pleasance S."/>
            <person name="Coope R."/>
            <person name="Wildung M.R."/>
            <person name="Ritland C.E."/>
            <person name="Bousquet J."/>
            <person name="Jones S.J."/>
            <person name="Bohlmann J."/>
            <person name="Birol I."/>
        </authorList>
    </citation>
    <scope>NUCLEOTIDE SEQUENCE [LARGE SCALE GENOMIC DNA]</scope>
    <source>
        <tissue evidence="1">Flushing bud</tissue>
    </source>
</reference>